<organism evidence="7 8">
    <name type="scientific">Cotesia congregata</name>
    <name type="common">Parasitoid wasp</name>
    <name type="synonym">Apanteles congregatus</name>
    <dbReference type="NCBI Taxonomy" id="51543"/>
    <lineage>
        <taxon>Eukaryota</taxon>
        <taxon>Metazoa</taxon>
        <taxon>Ecdysozoa</taxon>
        <taxon>Arthropoda</taxon>
        <taxon>Hexapoda</taxon>
        <taxon>Insecta</taxon>
        <taxon>Pterygota</taxon>
        <taxon>Neoptera</taxon>
        <taxon>Endopterygota</taxon>
        <taxon>Hymenoptera</taxon>
        <taxon>Apocrita</taxon>
        <taxon>Ichneumonoidea</taxon>
        <taxon>Braconidae</taxon>
        <taxon>Microgastrinae</taxon>
        <taxon>Cotesia</taxon>
    </lineage>
</organism>
<comment type="caution">
    <text evidence="7">The sequence shown here is derived from an EMBL/GenBank/DDBJ whole genome shotgun (WGS) entry which is preliminary data.</text>
</comment>
<dbReference type="GO" id="GO:0045944">
    <property type="term" value="P:positive regulation of transcription by RNA polymerase II"/>
    <property type="evidence" value="ECO:0007669"/>
    <property type="project" value="TreeGrafter"/>
</dbReference>
<evidence type="ECO:0000256" key="1">
    <source>
        <dbReference type="ARBA" id="ARBA00022723"/>
    </source>
</evidence>
<feature type="domain" description="C2H2-type" evidence="6">
    <location>
        <begin position="712"/>
        <end position="740"/>
    </location>
</feature>
<dbReference type="PANTHER" id="PTHR24403">
    <property type="entry name" value="ZINC FINGER PROTEIN"/>
    <property type="match status" value="1"/>
</dbReference>
<gene>
    <name evidence="7" type="ORF">HICCMSTLAB_LOCUS8903</name>
</gene>
<dbReference type="SMART" id="SM00355">
    <property type="entry name" value="ZnF_C2H2"/>
    <property type="match status" value="45"/>
</dbReference>
<dbReference type="PANTHER" id="PTHR24403:SF67">
    <property type="entry name" value="FI01116P-RELATED"/>
    <property type="match status" value="1"/>
</dbReference>
<dbReference type="EMBL" id="CAJNRD030001121">
    <property type="protein sequence ID" value="CAG5097839.1"/>
    <property type="molecule type" value="Genomic_DNA"/>
</dbReference>
<feature type="domain" description="C2H2-type" evidence="6">
    <location>
        <begin position="1687"/>
        <end position="1716"/>
    </location>
</feature>
<evidence type="ECO:0000256" key="2">
    <source>
        <dbReference type="ARBA" id="ARBA00022737"/>
    </source>
</evidence>
<accession>A0A8J2HG90</accession>
<dbReference type="InterPro" id="IPR013087">
    <property type="entry name" value="Znf_C2H2_type"/>
</dbReference>
<evidence type="ECO:0000256" key="5">
    <source>
        <dbReference type="PROSITE-ProRule" id="PRU00042"/>
    </source>
</evidence>
<feature type="domain" description="C2H2-type" evidence="6">
    <location>
        <begin position="373"/>
        <end position="401"/>
    </location>
</feature>
<feature type="domain" description="C2H2-type" evidence="6">
    <location>
        <begin position="199"/>
        <end position="228"/>
    </location>
</feature>
<dbReference type="OrthoDB" id="10004641at2759"/>
<feature type="domain" description="C2H2-type" evidence="6">
    <location>
        <begin position="1761"/>
        <end position="1790"/>
    </location>
</feature>
<evidence type="ECO:0000313" key="7">
    <source>
        <dbReference type="EMBL" id="CAG5097839.1"/>
    </source>
</evidence>
<dbReference type="InterPro" id="IPR050688">
    <property type="entry name" value="Zinc_finger/UBP_domain"/>
</dbReference>
<protein>
    <submittedName>
        <fullName evidence="7">Similar to Zinc finger protein Xfin (Xenopus laevis)</fullName>
    </submittedName>
</protein>
<evidence type="ECO:0000256" key="3">
    <source>
        <dbReference type="ARBA" id="ARBA00022771"/>
    </source>
</evidence>
<feature type="domain" description="C2H2-type" evidence="6">
    <location>
        <begin position="27"/>
        <end position="56"/>
    </location>
</feature>
<keyword evidence="2" id="KW-0677">Repeat</keyword>
<feature type="domain" description="C2H2-type" evidence="6">
    <location>
        <begin position="755"/>
        <end position="784"/>
    </location>
</feature>
<feature type="domain" description="C2H2-type" evidence="6">
    <location>
        <begin position="926"/>
        <end position="955"/>
    </location>
</feature>
<dbReference type="GO" id="GO:0005634">
    <property type="term" value="C:nucleus"/>
    <property type="evidence" value="ECO:0007669"/>
    <property type="project" value="TreeGrafter"/>
</dbReference>
<name>A0A8J2HG90_COTCN</name>
<feature type="domain" description="C2H2-type" evidence="6">
    <location>
        <begin position="342"/>
        <end position="371"/>
    </location>
</feature>
<dbReference type="PROSITE" id="PS00028">
    <property type="entry name" value="ZINC_FINGER_C2H2_1"/>
    <property type="match status" value="2"/>
</dbReference>
<keyword evidence="3 5" id="KW-0863">Zinc-finger</keyword>
<reference evidence="7" key="1">
    <citation type="submission" date="2021-04" db="EMBL/GenBank/DDBJ databases">
        <authorList>
            <person name="Chebbi M.A.C M."/>
        </authorList>
    </citation>
    <scope>NUCLEOTIDE SEQUENCE</scope>
</reference>
<feature type="domain" description="C2H2-type" evidence="6">
    <location>
        <begin position="1069"/>
        <end position="1098"/>
    </location>
</feature>
<dbReference type="Proteomes" id="UP000786811">
    <property type="component" value="Unassembled WGS sequence"/>
</dbReference>
<keyword evidence="8" id="KW-1185">Reference proteome</keyword>
<feature type="domain" description="C2H2-type" evidence="6">
    <location>
        <begin position="578"/>
        <end position="607"/>
    </location>
</feature>
<feature type="domain" description="C2H2-type" evidence="6">
    <location>
        <begin position="273"/>
        <end position="302"/>
    </location>
</feature>
<dbReference type="GO" id="GO:0008270">
    <property type="term" value="F:zinc ion binding"/>
    <property type="evidence" value="ECO:0007669"/>
    <property type="project" value="UniProtKB-KW"/>
</dbReference>
<feature type="domain" description="C2H2-type" evidence="6">
    <location>
        <begin position="416"/>
        <end position="445"/>
    </location>
</feature>
<evidence type="ECO:0000259" key="6">
    <source>
        <dbReference type="PROSITE" id="PS50157"/>
    </source>
</evidence>
<proteinExistence type="predicted"/>
<evidence type="ECO:0000313" key="8">
    <source>
        <dbReference type="Proteomes" id="UP000786811"/>
    </source>
</evidence>
<dbReference type="Gene3D" id="3.30.160.60">
    <property type="entry name" value="Classic Zinc Finger"/>
    <property type="match status" value="9"/>
</dbReference>
<dbReference type="PROSITE" id="PS50157">
    <property type="entry name" value="ZINC_FINGER_C2H2_2"/>
    <property type="match status" value="14"/>
</dbReference>
<feature type="domain" description="C2H2-type" evidence="6">
    <location>
        <begin position="1492"/>
        <end position="1521"/>
    </location>
</feature>
<evidence type="ECO:0000256" key="4">
    <source>
        <dbReference type="ARBA" id="ARBA00022833"/>
    </source>
</evidence>
<keyword evidence="1" id="KW-0479">Metal-binding</keyword>
<keyword evidence="4" id="KW-0862">Zinc</keyword>
<sequence length="1853" mass="221583">MNKFVPGKEEINNLLPWLRQDLRRSKYPCPNSNCKSIFSTYHNLKSHVNNHCGKPPRFKCAHCDYRTTWRKDVKRHAVNIHRDAITPVVELYKVNREERYYCQNLNCTECTRPNCGKFFKNKKAYYSHVKYTCNVAPKYKCGYCDYRSYRPHNVRRHARAKHKNREILIVDMNKVLSVDYTCPNDCTKNGNSACQRIEFVCTNPNCRKSFKNRTDCNYHIKNMCNKPPRYKCCYCDYKSHLTGNIKVHWKGHHKKLPFTMIDVYGASLELPSFICSNKNCRRRFSSKEDLFKHIDCECGKAPKFSCLICGFKYFSKKDVENHMLAKHPDKPTYYIEPKGKRFACPNSNCTKTFKNKADCSRHSKYSCNMPPGYKCNYCEHSSHYYTDVKRHIQAIHKGEMIDVVRTNQSGRGTGIYACPNENCVKRYHHQYNLTRHLQYECNKPPRYKCFYCDFKNGFKDRIEKHSSLKHPNEEFQFKKIPKIELIKCEAPIYKLLQVKSKLYPCSHQNCDKIFKSECDRDYHMKYSCCEQSPRLKCGYCEFESKYSSKVNAHLQKSHKNLKKKVKKVAVKIKNADYFECTNEGCGKKYIRKRTLMKHMNFECGNMTRFKCCYCDYKNNRKYRIKNHTASKHPEEAMNKKFSLNLTKKISSYFAEWSEIKLTYARAPAQQRRMRIPAQERYACENENCRSTFKDTRTRNYHMKHFCNKPPRYQCSYCSQTSHMSGVIKRHIIAKHKDMEPKVIELYNPNYETRIYSCPNSKCKKRYKYNSHLMTHLTYECGKPNYKCFYCDYISSIEARVRDHIDDKHPDAEFHFKNERTRNYHMKHFCNKPHRYNCAYCAYSSHLSSHIKSHSFSKHKGFEVKVLETEELRDSHACSKPARYRCSLCPYKSDKAGHVRRHSAAMHKDEEVIPLKLFPSFDPSRPHVCPNKECGKSYKYKKHLVTHINLECGKPPRFKCSYCHYTGCFKYRMRIHCKRHHQKLEFKYLKIKEKRYICENANCNKTFKNAKSRQVHMIQVCNKPPRYKCAYCSQKSYLSAVIKTHTLRKHKNMKVQVIQLYDPHLETRNYACPNPNCKKRYKNQRDLTIHVEYECGKIPKFSCFYCDYKSCFKNRTKMHYKLQHPDKNTFKNKESRRKHMSDICNKPPRYKCGYCHYLSQFKKSIQSHSFRRHKEMPHRHHFTHHIRYECNKSPRYKCGYCLHNSYKLANLKVHIKNRHKNLEVKIIDEKKLGELLYTYEGLSAEGTPIQITEKRYACLNANCSKTFKNERNRNDHMKNLCNKPSRYKCPYCTRKSHHSADIKRHLVAKHKNLEMKIVELYNPHLEARKHKCPNPNCDKKYKCKLNLRNHINFECDKAPRFKCFYCEFRNAYEHRIKTHCKNKHPLEEPRCLIFEDYHHYYNVKAELHMSGMSRTGTRFKCTHPNCTRTFKNKTERNFHSKNICNKPLRWKCGHCDYRSFCAGHIRRHSRSKHKNLEPQPVELYNPHLETRKYRCPNPNCDKKYKQRANLVNHINHECDKEPRFKCFYCDFKNAFEPRIMKHCRDKHSLQVPRSCLTPNCPSTFKNKSERNYHTKNVCNKPPRFTCGYCDYKSFFAGHVRRHSRAKHPELEPRAVELYGLKDDRSHKCPKPNCDKRYKYRKGLRAHLMYECGKPGLKCSYCDFKNNYKHLVKKHWSRQHPGLEFSFPFPCTNPNCDKSFNTKHDCNKHMKYFCNQPPRYKCGYCPQTAHQSADIKRHLGRKHKSLKIQIVQLYDPHTETRIYSCPTKNCYKRYKHESGLTSHLKFECNKPPRTFKHEYSRNYHMKNFCNKPPRHKCDFCDFKAHLTANVKSHMRAIHKCDWFQPQSCCPLTWSP</sequence>